<comment type="caution">
    <text evidence="1">The sequence shown here is derived from an EMBL/GenBank/DDBJ whole genome shotgun (WGS) entry which is preliminary data.</text>
</comment>
<name>D4S359_9FIRM</name>
<dbReference type="AlphaFoldDB" id="D4S359"/>
<dbReference type="GeneID" id="98919062"/>
<organism evidence="1 2">
    <name type="scientific">Eshraghiella crossota DSM 2876</name>
    <dbReference type="NCBI Taxonomy" id="511680"/>
    <lineage>
        <taxon>Bacteria</taxon>
        <taxon>Bacillati</taxon>
        <taxon>Bacillota</taxon>
        <taxon>Clostridia</taxon>
        <taxon>Lachnospirales</taxon>
        <taxon>Lachnospiraceae</taxon>
        <taxon>Eshraghiella</taxon>
    </lineage>
</organism>
<dbReference type="RefSeq" id="WP_005604776.1">
    <property type="nucleotide sequence ID" value="NZ_GG663526.1"/>
</dbReference>
<dbReference type="HOGENOM" id="CLU_3096667_0_0_9"/>
<dbReference type="Proteomes" id="UP000006238">
    <property type="component" value="Unassembled WGS sequence"/>
</dbReference>
<evidence type="ECO:0000313" key="1">
    <source>
        <dbReference type="EMBL" id="EFF67340.1"/>
    </source>
</evidence>
<accession>D4S359</accession>
<sequence>MKTKTANVVKKLLDVVLRNEVVTVSSPITYQEKTPDNLYERVVEREKRENH</sequence>
<evidence type="ECO:0000313" key="2">
    <source>
        <dbReference type="Proteomes" id="UP000006238"/>
    </source>
</evidence>
<protein>
    <submittedName>
        <fullName evidence="1">Uncharacterized protein</fullName>
    </submittedName>
</protein>
<proteinExistence type="predicted"/>
<keyword evidence="2" id="KW-1185">Reference proteome</keyword>
<reference evidence="1 2" key="1">
    <citation type="submission" date="2010-02" db="EMBL/GenBank/DDBJ databases">
        <authorList>
            <person name="Weinstock G."/>
            <person name="Sodergren E."/>
            <person name="Clifton S."/>
            <person name="Fulton L."/>
            <person name="Fulton B."/>
            <person name="Courtney L."/>
            <person name="Fronick C."/>
            <person name="Harrison M."/>
            <person name="Strong C."/>
            <person name="Farmer C."/>
            <person name="Delahaunty K."/>
            <person name="Markovic C."/>
            <person name="Hall O."/>
            <person name="Minx P."/>
            <person name="Tomlinson C."/>
            <person name="Mitreva M."/>
            <person name="Nelson J."/>
            <person name="Hou S."/>
            <person name="Wollam A."/>
            <person name="Pepin K.H."/>
            <person name="Johnson M."/>
            <person name="Bhonagiri V."/>
            <person name="Zhang X."/>
            <person name="Suruliraj S."/>
            <person name="Warren W."/>
            <person name="Chinwalla A."/>
            <person name="Mardis E.R."/>
            <person name="Wilson R.K."/>
        </authorList>
    </citation>
    <scope>NUCLEOTIDE SEQUENCE [LARGE SCALE GENOMIC DNA]</scope>
    <source>
        <strain evidence="1 2">DSM 2876</strain>
    </source>
</reference>
<gene>
    <name evidence="1" type="ORF">BUTYVIB_02539</name>
</gene>
<dbReference type="EMBL" id="ABWN01000043">
    <property type="protein sequence ID" value="EFF67340.1"/>
    <property type="molecule type" value="Genomic_DNA"/>
</dbReference>